<dbReference type="PANTHER" id="PTHR45527">
    <property type="entry name" value="NONRIBOSOMAL PEPTIDE SYNTHETASE"/>
    <property type="match status" value="1"/>
</dbReference>
<organism evidence="3 4">
    <name type="scientific">Streptomyces atratus</name>
    <dbReference type="NCBI Taxonomy" id="1893"/>
    <lineage>
        <taxon>Bacteria</taxon>
        <taxon>Bacillati</taxon>
        <taxon>Actinomycetota</taxon>
        <taxon>Actinomycetes</taxon>
        <taxon>Kitasatosporales</taxon>
        <taxon>Streptomycetaceae</taxon>
        <taxon>Streptomyces</taxon>
    </lineage>
</organism>
<evidence type="ECO:0000259" key="2">
    <source>
        <dbReference type="Pfam" id="PF13193"/>
    </source>
</evidence>
<dbReference type="GO" id="GO:0043041">
    <property type="term" value="P:amino acid activation for nonribosomal peptide biosynthetic process"/>
    <property type="evidence" value="ECO:0007669"/>
    <property type="project" value="TreeGrafter"/>
</dbReference>
<dbReference type="SUPFAM" id="SSF56801">
    <property type="entry name" value="Acetyl-CoA synthetase-like"/>
    <property type="match status" value="1"/>
</dbReference>
<sequence>MNSQSEHEESPADHPELPLAAGALSRARALSLHNTLHTDTGTAVLDQVIRHAKNDPDRHAVVDGERSLSYRGLLGRVATARQALLSHGVRAGDVVAAVGPRSADTPVVFLALESLGASYLPIDPAWPEIRVRDVLDRSRVAVLLDYSGAGSGAARAAAESERITVVRLPAESEAGELPRRSVTDRAGEARYTIFTSGTTGRPKGATIEHRGLLNHLWSKVADLSLDSRDAVAFTAPLVFDISIWQMLCPFLVGGRVVVVNDAVTRMPRWLLGTLEDTGVTVAELVPTVIGWLVDETRHQGGDALGKLRWLLSTGEELYPAAAARILDAFPQVSLVNAYGPAECSDDVTLHVVTSADLARRRLPVGSPVANNSLYVLAQGEDGTWRAAEPGETGELFVGGTGVGLGYLNDPDTTGRAFFRDPFDPASPTGRLYRTGDLARFDEGLVYYLGRKDRQVKVTGVRMELDEIEAVLSRHPGIGQCAVTVSDDGGLSELVAHYTLSAPVPQQELQDALSAALPPPMVPRRWREWDSLPLSRNGKIDHRSLQATTAISRNEAP</sequence>
<dbReference type="Gene3D" id="3.40.50.12780">
    <property type="entry name" value="N-terminal domain of ligase-like"/>
    <property type="match status" value="1"/>
</dbReference>
<reference evidence="3 4" key="1">
    <citation type="submission" date="2016-11" db="EMBL/GenBank/DDBJ databases">
        <authorList>
            <person name="Jaros S."/>
            <person name="Januszkiewicz K."/>
            <person name="Wedrychowicz H."/>
        </authorList>
    </citation>
    <scope>NUCLEOTIDE SEQUENCE [LARGE SCALE GENOMIC DNA]</scope>
    <source>
        <strain evidence="3 4">OK807</strain>
    </source>
</reference>
<evidence type="ECO:0000313" key="4">
    <source>
        <dbReference type="Proteomes" id="UP000181909"/>
    </source>
</evidence>
<dbReference type="Pfam" id="PF13193">
    <property type="entry name" value="AMP-binding_C"/>
    <property type="match status" value="1"/>
</dbReference>
<dbReference type="CDD" id="cd05930">
    <property type="entry name" value="A_NRPS"/>
    <property type="match status" value="1"/>
</dbReference>
<dbReference type="GO" id="GO:0005829">
    <property type="term" value="C:cytosol"/>
    <property type="evidence" value="ECO:0007669"/>
    <property type="project" value="TreeGrafter"/>
</dbReference>
<dbReference type="InterPro" id="IPR025110">
    <property type="entry name" value="AMP-bd_C"/>
</dbReference>
<name>A0A1K2DAH1_STRAR</name>
<accession>A0A1K2DAH1</accession>
<dbReference type="Pfam" id="PF00501">
    <property type="entry name" value="AMP-binding"/>
    <property type="match status" value="1"/>
</dbReference>
<dbReference type="Proteomes" id="UP000181909">
    <property type="component" value="Unassembled WGS sequence"/>
</dbReference>
<dbReference type="InterPro" id="IPR000873">
    <property type="entry name" value="AMP-dep_synth/lig_dom"/>
</dbReference>
<dbReference type="OrthoDB" id="2472181at2"/>
<gene>
    <name evidence="3" type="ORF">SAMN02787144_101366</name>
</gene>
<protein>
    <submittedName>
        <fullName evidence="3">Amino acid adenylation domain-containing protein</fullName>
    </submittedName>
</protein>
<dbReference type="PANTHER" id="PTHR45527:SF1">
    <property type="entry name" value="FATTY ACID SYNTHASE"/>
    <property type="match status" value="1"/>
</dbReference>
<dbReference type="EMBL" id="FPJO01000013">
    <property type="protein sequence ID" value="SFY19966.1"/>
    <property type="molecule type" value="Genomic_DNA"/>
</dbReference>
<dbReference type="GO" id="GO:0031177">
    <property type="term" value="F:phosphopantetheine binding"/>
    <property type="evidence" value="ECO:0007669"/>
    <property type="project" value="TreeGrafter"/>
</dbReference>
<dbReference type="NCBIfam" id="TIGR01733">
    <property type="entry name" value="AA-adenyl-dom"/>
    <property type="match status" value="1"/>
</dbReference>
<feature type="domain" description="AMP-dependent synthetase/ligase" evidence="1">
    <location>
        <begin position="50"/>
        <end position="407"/>
    </location>
</feature>
<dbReference type="Gene3D" id="3.30.300.30">
    <property type="match status" value="1"/>
</dbReference>
<proteinExistence type="predicted"/>
<dbReference type="InterPro" id="IPR010071">
    <property type="entry name" value="AA_adenyl_dom"/>
</dbReference>
<dbReference type="InterPro" id="IPR042099">
    <property type="entry name" value="ANL_N_sf"/>
</dbReference>
<dbReference type="RefSeq" id="WP_072486938.1">
    <property type="nucleotide sequence ID" value="NZ_CP108276.1"/>
</dbReference>
<feature type="domain" description="AMP-binding enzyme C-terminal" evidence="2">
    <location>
        <begin position="466"/>
        <end position="538"/>
    </location>
</feature>
<evidence type="ECO:0000259" key="1">
    <source>
        <dbReference type="Pfam" id="PF00501"/>
    </source>
</evidence>
<dbReference type="STRING" id="1893.SAMN02787144_101366"/>
<dbReference type="GO" id="GO:0044550">
    <property type="term" value="P:secondary metabolite biosynthetic process"/>
    <property type="evidence" value="ECO:0007669"/>
    <property type="project" value="TreeGrafter"/>
</dbReference>
<dbReference type="InterPro" id="IPR045851">
    <property type="entry name" value="AMP-bd_C_sf"/>
</dbReference>
<evidence type="ECO:0000313" key="3">
    <source>
        <dbReference type="EMBL" id="SFY19966.1"/>
    </source>
</evidence>
<dbReference type="AlphaFoldDB" id="A0A1K2DAH1"/>